<keyword evidence="1" id="KW-0677">Repeat</keyword>
<dbReference type="SMART" id="SM00409">
    <property type="entry name" value="IG"/>
    <property type="match status" value="3"/>
</dbReference>
<sequence>MKEENSGTFVIPNNGNLTEYQGTYRCYASNKLGTAISKEIEFIVPNVPKFPKEKLDPVEVEEGQPFILKCDPPTGVPPLQIYWMTINLQHIEQDERVSTGLNGDLYFSHAVEKDSRRDYCCYAAFPRIRTIVQKTAMSVNVKTTVRCFKFQLNLLLICFSPTPQVEWMKIGEQLPVKAKLENHRKLLIVPSAEQEDSGRYMCRAKNPLGEAVHYFTVRVEDWVSEPESQLSMIGSDVQIKCSARGVPEPTITWRVNESPAANRKTLGDTIILHNAKASDSAVYQCEASNRHGKILSNANIMIMSEYNSFCFRWPQFTISSADHRQPVFLKRTRDKKHVEGNLSKVSLSHPL</sequence>
<dbReference type="Proteomes" id="UP001434883">
    <property type="component" value="Unassembled WGS sequence"/>
</dbReference>
<dbReference type="InterPro" id="IPR003599">
    <property type="entry name" value="Ig_sub"/>
</dbReference>
<dbReference type="InterPro" id="IPR003598">
    <property type="entry name" value="Ig_sub2"/>
</dbReference>
<reference evidence="4 5" key="1">
    <citation type="submission" date="2021-06" db="EMBL/GenBank/DDBJ databases">
        <authorList>
            <person name="Palmer J.M."/>
        </authorList>
    </citation>
    <scope>NUCLEOTIDE SEQUENCE [LARGE SCALE GENOMIC DNA]</scope>
    <source>
        <strain evidence="4 5">XC_2019</strain>
        <tissue evidence="4">Muscle</tissue>
    </source>
</reference>
<gene>
    <name evidence="4" type="ORF">XENOCAPTIV_007898</name>
</gene>
<dbReference type="PANTHER" id="PTHR44170:SF45">
    <property type="entry name" value="NEURAL CELL ADHESION MOLECULE L1-LIKE PROTEIN ISOFORM X1"/>
    <property type="match status" value="1"/>
</dbReference>
<comment type="caution">
    <text evidence="4">The sequence shown here is derived from an EMBL/GenBank/DDBJ whole genome shotgun (WGS) entry which is preliminary data.</text>
</comment>
<accession>A0ABV0QLE2</accession>
<proteinExistence type="predicted"/>
<dbReference type="SUPFAM" id="SSF48726">
    <property type="entry name" value="Immunoglobulin"/>
    <property type="match status" value="2"/>
</dbReference>
<evidence type="ECO:0000259" key="3">
    <source>
        <dbReference type="PROSITE" id="PS50835"/>
    </source>
</evidence>
<dbReference type="SMART" id="SM00408">
    <property type="entry name" value="IGc2"/>
    <property type="match status" value="2"/>
</dbReference>
<dbReference type="InterPro" id="IPR007110">
    <property type="entry name" value="Ig-like_dom"/>
</dbReference>
<dbReference type="Pfam" id="PF13927">
    <property type="entry name" value="Ig_3"/>
    <property type="match status" value="1"/>
</dbReference>
<feature type="domain" description="Ig-like" evidence="3">
    <location>
        <begin position="234"/>
        <end position="301"/>
    </location>
</feature>
<dbReference type="EMBL" id="JAHRIN010016996">
    <property type="protein sequence ID" value="MEQ2196669.1"/>
    <property type="molecule type" value="Genomic_DNA"/>
</dbReference>
<organism evidence="4 5">
    <name type="scientific">Xenoophorus captivus</name>
    <dbReference type="NCBI Taxonomy" id="1517983"/>
    <lineage>
        <taxon>Eukaryota</taxon>
        <taxon>Metazoa</taxon>
        <taxon>Chordata</taxon>
        <taxon>Craniata</taxon>
        <taxon>Vertebrata</taxon>
        <taxon>Euteleostomi</taxon>
        <taxon>Actinopterygii</taxon>
        <taxon>Neopterygii</taxon>
        <taxon>Teleostei</taxon>
        <taxon>Neoteleostei</taxon>
        <taxon>Acanthomorphata</taxon>
        <taxon>Ovalentaria</taxon>
        <taxon>Atherinomorphae</taxon>
        <taxon>Cyprinodontiformes</taxon>
        <taxon>Goodeidae</taxon>
        <taxon>Xenoophorus</taxon>
    </lineage>
</organism>
<name>A0ABV0QLE2_9TELE</name>
<dbReference type="InterPro" id="IPR013783">
    <property type="entry name" value="Ig-like_fold"/>
</dbReference>
<dbReference type="InterPro" id="IPR036179">
    <property type="entry name" value="Ig-like_dom_sf"/>
</dbReference>
<keyword evidence="5" id="KW-1185">Reference proteome</keyword>
<feature type="domain" description="Ig-like" evidence="3">
    <location>
        <begin position="126"/>
        <end position="220"/>
    </location>
</feature>
<keyword evidence="2" id="KW-1015">Disulfide bond</keyword>
<dbReference type="PROSITE" id="PS50835">
    <property type="entry name" value="IG_LIKE"/>
    <property type="match status" value="3"/>
</dbReference>
<dbReference type="PANTHER" id="PTHR44170">
    <property type="entry name" value="PROTEIN SIDEKICK"/>
    <property type="match status" value="1"/>
</dbReference>
<evidence type="ECO:0000256" key="2">
    <source>
        <dbReference type="ARBA" id="ARBA00023157"/>
    </source>
</evidence>
<evidence type="ECO:0000313" key="4">
    <source>
        <dbReference type="EMBL" id="MEQ2196669.1"/>
    </source>
</evidence>
<evidence type="ECO:0000313" key="5">
    <source>
        <dbReference type="Proteomes" id="UP001434883"/>
    </source>
</evidence>
<dbReference type="InterPro" id="IPR013098">
    <property type="entry name" value="Ig_I-set"/>
</dbReference>
<dbReference type="Gene3D" id="2.60.40.10">
    <property type="entry name" value="Immunoglobulins"/>
    <property type="match status" value="3"/>
</dbReference>
<feature type="domain" description="Ig-like" evidence="3">
    <location>
        <begin position="45"/>
        <end position="123"/>
    </location>
</feature>
<evidence type="ECO:0000256" key="1">
    <source>
        <dbReference type="ARBA" id="ARBA00022737"/>
    </source>
</evidence>
<dbReference type="Pfam" id="PF07679">
    <property type="entry name" value="I-set"/>
    <property type="match status" value="1"/>
</dbReference>
<protein>
    <recommendedName>
        <fullName evidence="3">Ig-like domain-containing protein</fullName>
    </recommendedName>
</protein>